<accession>A0A5P6AB37</accession>
<dbReference type="EMBL" id="CP029752">
    <property type="protein sequence ID" value="QFG77051.1"/>
    <property type="molecule type" value="Genomic_DNA"/>
</dbReference>
<dbReference type="AlphaFoldDB" id="A0A5P6AB37"/>
<reference evidence="1" key="1">
    <citation type="submission" date="2018-05" db="EMBL/GenBank/DDBJ databases">
        <title>Bacterial isolates from healthy term breastfed infants carrying antibiotic resistance genes.</title>
        <authorList>
            <person name="Casaburi G."/>
        </authorList>
    </citation>
    <scope>NUCLEOTIDE SEQUENCE [LARGE SCALE GENOMIC DNA]</scope>
    <source>
        <strain evidence="1">7084_4</strain>
    </source>
</reference>
<protein>
    <submittedName>
        <fullName evidence="1">Uncharacterized protein</fullName>
    </submittedName>
</protein>
<sequence length="45" mass="5092">MTACNCFPCFQCKYCQQGRYSQCIDLNVLGDIKRRFCGIYCGAVA</sequence>
<organism evidence="1">
    <name type="scientific">Raoultella planticola</name>
    <name type="common">Klebsiella planticola</name>
    <dbReference type="NCBI Taxonomy" id="575"/>
    <lineage>
        <taxon>Bacteria</taxon>
        <taxon>Pseudomonadati</taxon>
        <taxon>Pseudomonadota</taxon>
        <taxon>Gammaproteobacteria</taxon>
        <taxon>Enterobacterales</taxon>
        <taxon>Enterobacteriaceae</taxon>
        <taxon>Klebsiella/Raoultella group</taxon>
        <taxon>Raoultella</taxon>
    </lineage>
</organism>
<gene>
    <name evidence="1" type="ORF">DMB90_24640</name>
</gene>
<evidence type="ECO:0000313" key="1">
    <source>
        <dbReference type="EMBL" id="QFG77051.1"/>
    </source>
</evidence>
<name>A0A5P6AB37_RAOPL</name>
<proteinExistence type="predicted"/>